<evidence type="ECO:0000256" key="3">
    <source>
        <dbReference type="ARBA" id="ARBA00023125"/>
    </source>
</evidence>
<keyword evidence="7" id="KW-1185">Reference proteome</keyword>
<dbReference type="EMBL" id="AWUE01022094">
    <property type="protein sequence ID" value="OMO59597.1"/>
    <property type="molecule type" value="Genomic_DNA"/>
</dbReference>
<dbReference type="CDD" id="cd04516">
    <property type="entry name" value="TBP_eukaryotes"/>
    <property type="match status" value="1"/>
</dbReference>
<accession>A0A1R3GNI5</accession>
<evidence type="ECO:0000313" key="7">
    <source>
        <dbReference type="Proteomes" id="UP000187203"/>
    </source>
</evidence>
<dbReference type="PRINTS" id="PR00686">
    <property type="entry name" value="TIFACTORIID"/>
</dbReference>
<dbReference type="InterPro" id="IPR000814">
    <property type="entry name" value="TBP"/>
</dbReference>
<dbReference type="FunFam" id="3.30.310.10:FF:000001">
    <property type="entry name" value="TATA-box-binding protein 2"/>
    <property type="match status" value="1"/>
</dbReference>
<dbReference type="Pfam" id="PF00352">
    <property type="entry name" value="TBP"/>
    <property type="match status" value="2"/>
</dbReference>
<gene>
    <name evidence="6" type="ORF">COLO4_34140</name>
</gene>
<dbReference type="STRING" id="93759.A0A1R3GNI5"/>
<comment type="caution">
    <text evidence="6">The sequence shown here is derived from an EMBL/GenBank/DDBJ whole genome shotgun (WGS) entry which is preliminary data.</text>
</comment>
<dbReference type="Gene3D" id="3.30.310.10">
    <property type="entry name" value="TATA-Binding Protein"/>
    <property type="match status" value="2"/>
</dbReference>
<protein>
    <submittedName>
        <fullName evidence="6">TATA-box binding protein</fullName>
    </submittedName>
</protein>
<reference evidence="7" key="1">
    <citation type="submission" date="2013-09" db="EMBL/GenBank/DDBJ databases">
        <title>Corchorus olitorius genome sequencing.</title>
        <authorList>
            <person name="Alam M."/>
            <person name="Haque M.S."/>
            <person name="Islam M.S."/>
            <person name="Emdad E.M."/>
            <person name="Islam M.M."/>
            <person name="Ahmed B."/>
            <person name="Halim A."/>
            <person name="Hossen Q.M.M."/>
            <person name="Hossain M.Z."/>
            <person name="Ahmed R."/>
            <person name="Khan M.M."/>
            <person name="Islam R."/>
            <person name="Rashid M.M."/>
            <person name="Khan S.A."/>
            <person name="Rahman M.S."/>
            <person name="Alam M."/>
            <person name="Yahiya A.S."/>
            <person name="Khan M.S."/>
            <person name="Azam M.S."/>
            <person name="Haque T."/>
            <person name="Lashkar M.Z.H."/>
            <person name="Akhand A.I."/>
            <person name="Morshed G."/>
            <person name="Roy S."/>
            <person name="Uddin K.S."/>
            <person name="Rabeya T."/>
            <person name="Hossain A.S."/>
            <person name="Chowdhury A."/>
            <person name="Snigdha A.R."/>
            <person name="Mortoza M.S."/>
            <person name="Matin S.A."/>
            <person name="Hoque S.M.E."/>
            <person name="Islam M.K."/>
            <person name="Roy D.K."/>
            <person name="Haider R."/>
            <person name="Moosa M.M."/>
            <person name="Elias S.M."/>
            <person name="Hasan A.M."/>
            <person name="Jahan S."/>
            <person name="Shafiuddin M."/>
            <person name="Mahmood N."/>
            <person name="Shommy N.S."/>
        </authorList>
    </citation>
    <scope>NUCLEOTIDE SEQUENCE [LARGE SCALE GENOMIC DNA]</scope>
    <source>
        <strain evidence="7">cv. O-4</strain>
    </source>
</reference>
<dbReference type="PANTHER" id="PTHR10126">
    <property type="entry name" value="TATA-BOX BINDING PROTEIN"/>
    <property type="match status" value="1"/>
</dbReference>
<organism evidence="6 7">
    <name type="scientific">Corchorus olitorius</name>
    <dbReference type="NCBI Taxonomy" id="93759"/>
    <lineage>
        <taxon>Eukaryota</taxon>
        <taxon>Viridiplantae</taxon>
        <taxon>Streptophyta</taxon>
        <taxon>Embryophyta</taxon>
        <taxon>Tracheophyta</taxon>
        <taxon>Spermatophyta</taxon>
        <taxon>Magnoliopsida</taxon>
        <taxon>eudicotyledons</taxon>
        <taxon>Gunneridae</taxon>
        <taxon>Pentapetalae</taxon>
        <taxon>rosids</taxon>
        <taxon>malvids</taxon>
        <taxon>Malvales</taxon>
        <taxon>Malvaceae</taxon>
        <taxon>Grewioideae</taxon>
        <taxon>Apeibeae</taxon>
        <taxon>Corchorus</taxon>
    </lineage>
</organism>
<dbReference type="SUPFAM" id="SSF55945">
    <property type="entry name" value="TATA-box binding protein-like"/>
    <property type="match status" value="2"/>
</dbReference>
<evidence type="ECO:0000313" key="6">
    <source>
        <dbReference type="EMBL" id="OMO59597.1"/>
    </source>
</evidence>
<dbReference type="InterPro" id="IPR030491">
    <property type="entry name" value="TBP_CS"/>
</dbReference>
<comment type="subcellular location">
    <subcellularLocation>
        <location evidence="1">Nucleus</location>
    </subcellularLocation>
</comment>
<dbReference type="Proteomes" id="UP000187203">
    <property type="component" value="Unassembled WGS sequence"/>
</dbReference>
<dbReference type="GO" id="GO:0003677">
    <property type="term" value="F:DNA binding"/>
    <property type="evidence" value="ECO:0007669"/>
    <property type="project" value="UniProtKB-KW"/>
</dbReference>
<evidence type="ECO:0000256" key="2">
    <source>
        <dbReference type="ARBA" id="ARBA00005560"/>
    </source>
</evidence>
<proteinExistence type="inferred from homology"/>
<dbReference type="InterPro" id="IPR033710">
    <property type="entry name" value="TBP_eukaryotic"/>
</dbReference>
<dbReference type="InterPro" id="IPR012295">
    <property type="entry name" value="TBP_dom_sf"/>
</dbReference>
<keyword evidence="4" id="KW-0804">Transcription</keyword>
<keyword evidence="5" id="KW-0539">Nucleus</keyword>
<dbReference type="OrthoDB" id="2127950at2759"/>
<keyword evidence="3" id="KW-0238">DNA-binding</keyword>
<dbReference type="GO" id="GO:0006352">
    <property type="term" value="P:DNA-templated transcription initiation"/>
    <property type="evidence" value="ECO:0007669"/>
    <property type="project" value="InterPro"/>
</dbReference>
<dbReference type="AlphaFoldDB" id="A0A1R3GNI5"/>
<comment type="similarity">
    <text evidence="2">Belongs to the TBP family.</text>
</comment>
<sequence length="219" mass="24317">MAANPELEMLGRLQFQMLDSARKVPTIENVVSSVDLGCALDLKAIALRARNIEYDPQRFAALMMRVKEPKTTALIFATGKLVCTGAKTEQLSLTAARKYARIIQKLGYDVKFKGFKIQNMVASCDFTLPTSLFCLANSLGKFSIYEPELFPGLVYKMKQPKVTVQIFPSGKVVIAGAQNREEISKAFEKMCPALLPFEERQLKKTPKSLSPHSLLPVLA</sequence>
<dbReference type="HAMAP" id="MF_00408">
    <property type="entry name" value="TATA_bind_prot_arch"/>
    <property type="match status" value="1"/>
</dbReference>
<evidence type="ECO:0000256" key="1">
    <source>
        <dbReference type="ARBA" id="ARBA00004123"/>
    </source>
</evidence>
<dbReference type="PROSITE" id="PS00351">
    <property type="entry name" value="TFIID"/>
    <property type="match status" value="1"/>
</dbReference>
<dbReference type="GO" id="GO:0005634">
    <property type="term" value="C:nucleus"/>
    <property type="evidence" value="ECO:0007669"/>
    <property type="project" value="UniProtKB-SubCell"/>
</dbReference>
<evidence type="ECO:0000256" key="4">
    <source>
        <dbReference type="ARBA" id="ARBA00023163"/>
    </source>
</evidence>
<evidence type="ECO:0000256" key="5">
    <source>
        <dbReference type="ARBA" id="ARBA00023242"/>
    </source>
</evidence>
<name>A0A1R3GNI5_9ROSI</name>